<gene>
    <name evidence="3" type="ORF">FXN63_22290</name>
</gene>
<dbReference type="NCBIfam" id="TIGR02551">
    <property type="entry name" value="SpaO_YscQ"/>
    <property type="match status" value="1"/>
</dbReference>
<dbReference type="SUPFAM" id="SSF101801">
    <property type="entry name" value="Surface presentation of antigens (SPOA)"/>
    <property type="match status" value="1"/>
</dbReference>
<dbReference type="Gene3D" id="2.30.330.10">
    <property type="entry name" value="SpoA-like"/>
    <property type="match status" value="2"/>
</dbReference>
<name>A0A5C0B4R9_9BURK</name>
<accession>A0A5C0B4R9</accession>
<dbReference type="GO" id="GO:0009425">
    <property type="term" value="C:bacterial-type flagellum basal body"/>
    <property type="evidence" value="ECO:0007669"/>
    <property type="project" value="InterPro"/>
</dbReference>
<sequence>MTSPPAPLALPRYTAHQAQAGSLIARHGAAMRLVVPLSEGADGRPAAWHLGLAPDVTAAVLANANQTAVFEWAGARFVLALPARAAQAWLASRFEGLDLSDLPSAFQAAALETLLNDATAALGGLSTAGPARIVEAFHGKQAALQAHTWTLTARSEATGEILVGVLSTDALGLMLLAGLVKRADPIVNELDLDSLPVAVRVKLGETRLSNADLRSLHPRDVVMLDHYFVSPDQELWLATAGGQGIRVRQQDSAYLVTKGWTALMTQTPSSTSTDESVPLDLDAIPVRLEFDLGDRHISLADLRKLQPGEVFALDRPLAEGAVHIRANGALIGTGELVEIDGRIGVTIRTIGKAQA</sequence>
<evidence type="ECO:0000259" key="2">
    <source>
        <dbReference type="Pfam" id="PF01052"/>
    </source>
</evidence>
<dbReference type="InterPro" id="IPR036429">
    <property type="entry name" value="SpoA-like_sf"/>
</dbReference>
<dbReference type="GO" id="GO:0003774">
    <property type="term" value="F:cytoskeletal motor activity"/>
    <property type="evidence" value="ECO:0007669"/>
    <property type="project" value="InterPro"/>
</dbReference>
<keyword evidence="4" id="KW-1185">Reference proteome</keyword>
<dbReference type="RefSeq" id="WP_148817665.1">
    <property type="nucleotide sequence ID" value="NZ_CP043046.1"/>
</dbReference>
<evidence type="ECO:0000256" key="1">
    <source>
        <dbReference type="ARBA" id="ARBA00009226"/>
    </source>
</evidence>
<proteinExistence type="inferred from homology"/>
<dbReference type="Proteomes" id="UP000325161">
    <property type="component" value="Chromosome"/>
</dbReference>
<feature type="domain" description="Flagellar motor switch protein FliN-like C-terminal" evidence="2">
    <location>
        <begin position="281"/>
        <end position="349"/>
    </location>
</feature>
<evidence type="ECO:0000313" key="4">
    <source>
        <dbReference type="Proteomes" id="UP000325161"/>
    </source>
</evidence>
<organism evidence="3 4">
    <name type="scientific">Pigmentiphaga aceris</name>
    <dbReference type="NCBI Taxonomy" id="1940612"/>
    <lineage>
        <taxon>Bacteria</taxon>
        <taxon>Pseudomonadati</taxon>
        <taxon>Pseudomonadota</taxon>
        <taxon>Betaproteobacteria</taxon>
        <taxon>Burkholderiales</taxon>
        <taxon>Alcaligenaceae</taxon>
        <taxon>Pigmentiphaga</taxon>
    </lineage>
</organism>
<dbReference type="InterPro" id="IPR013385">
    <property type="entry name" value="T3SS_SpaO/YscQ/SpaO"/>
</dbReference>
<dbReference type="GO" id="GO:0050918">
    <property type="term" value="P:positive chemotaxis"/>
    <property type="evidence" value="ECO:0007669"/>
    <property type="project" value="TreeGrafter"/>
</dbReference>
<dbReference type="PRINTS" id="PR00956">
    <property type="entry name" value="FLGMOTORFLIN"/>
</dbReference>
<evidence type="ECO:0000313" key="3">
    <source>
        <dbReference type="EMBL" id="QEI08260.1"/>
    </source>
</evidence>
<dbReference type="Pfam" id="PF01052">
    <property type="entry name" value="FliMN_C"/>
    <property type="match status" value="1"/>
</dbReference>
<dbReference type="PANTHER" id="PTHR30034">
    <property type="entry name" value="FLAGELLAR MOTOR SWITCH PROTEIN FLIM"/>
    <property type="match status" value="1"/>
</dbReference>
<dbReference type="InterPro" id="IPR001172">
    <property type="entry name" value="FliN_T3SS_HrcQb"/>
</dbReference>
<dbReference type="EMBL" id="CP043046">
    <property type="protein sequence ID" value="QEI08260.1"/>
    <property type="molecule type" value="Genomic_DNA"/>
</dbReference>
<dbReference type="InterPro" id="IPR001543">
    <property type="entry name" value="FliN-like_C"/>
</dbReference>
<dbReference type="KEGG" id="pacr:FXN63_22290"/>
<dbReference type="OrthoDB" id="8903804at2"/>
<reference evidence="3 4" key="1">
    <citation type="submission" date="2019-08" db="EMBL/GenBank/DDBJ databases">
        <title>Amphibian skin-associated Pigmentiphaga: genome sequence and occurrence across geography and hosts.</title>
        <authorList>
            <person name="Bletz M.C."/>
            <person name="Bunk B."/>
            <person name="Sproeer C."/>
            <person name="Biwer P."/>
            <person name="Reiter S."/>
            <person name="Rabemananjara F.C.E."/>
            <person name="Schulz S."/>
            <person name="Overmann J."/>
            <person name="Vences M."/>
        </authorList>
    </citation>
    <scope>NUCLEOTIDE SEQUENCE [LARGE SCALE GENOMIC DNA]</scope>
    <source>
        <strain evidence="3 4">Mada1488</strain>
    </source>
</reference>
<dbReference type="GO" id="GO:0071978">
    <property type="term" value="P:bacterial-type flagellum-dependent swarming motility"/>
    <property type="evidence" value="ECO:0007669"/>
    <property type="project" value="TreeGrafter"/>
</dbReference>
<protein>
    <submittedName>
        <fullName evidence="3">YscQ/HrcQ family type III secretion apparatus protein</fullName>
    </submittedName>
</protein>
<comment type="similarity">
    <text evidence="1">Belongs to the FliN/MopA/SpaO family.</text>
</comment>
<dbReference type="AlphaFoldDB" id="A0A5C0B4R9"/>
<dbReference type="PANTHER" id="PTHR30034:SF6">
    <property type="entry name" value="YOP PROTEINS TRANSLOCATION PROTEIN Q"/>
    <property type="match status" value="1"/>
</dbReference>
<dbReference type="GO" id="GO:0030254">
    <property type="term" value="P:protein secretion by the type III secretion system"/>
    <property type="evidence" value="ECO:0007669"/>
    <property type="project" value="InterPro"/>
</dbReference>